<dbReference type="Pfam" id="PF03109">
    <property type="entry name" value="ABC1"/>
    <property type="match status" value="1"/>
</dbReference>
<protein>
    <submittedName>
        <fullName evidence="4">Protein ACTIVITY OF BC1 COMPLEX KINASE 3, chloroplastic</fullName>
    </submittedName>
</protein>
<dbReference type="GO" id="GO:0016301">
    <property type="term" value="F:kinase activity"/>
    <property type="evidence" value="ECO:0007669"/>
    <property type="project" value="UniProtKB-KW"/>
</dbReference>
<keyword evidence="4" id="KW-0808">Transferase</keyword>
<dbReference type="InterPro" id="IPR004147">
    <property type="entry name" value="ABC1_dom"/>
</dbReference>
<dbReference type="PANTHER" id="PTHR10566:SF120">
    <property type="entry name" value="PROTEIN ACTIVITY OF BC1 COMPLEX KINASE 3, CHLOROPLASTIC"/>
    <property type="match status" value="1"/>
</dbReference>
<dbReference type="PROSITE" id="PS50011">
    <property type="entry name" value="PROTEIN_KINASE_DOM"/>
    <property type="match status" value="1"/>
</dbReference>
<name>A0ABM1GN95_SOLPN</name>
<evidence type="ECO:0000313" key="4">
    <source>
        <dbReference type="RefSeq" id="XP_015073580.1"/>
    </source>
</evidence>
<accession>A0ABM1GN95</accession>
<evidence type="ECO:0000259" key="2">
    <source>
        <dbReference type="PROSITE" id="PS50011"/>
    </source>
</evidence>
<dbReference type="PANTHER" id="PTHR10566">
    <property type="entry name" value="CHAPERONE-ACTIVITY OF BC1 COMPLEX CABC1 -RELATED"/>
    <property type="match status" value="1"/>
</dbReference>
<keyword evidence="4" id="KW-0418">Kinase</keyword>
<feature type="domain" description="Protein kinase" evidence="2">
    <location>
        <begin position="221"/>
        <end position="551"/>
    </location>
</feature>
<sequence length="714" mass="79315">MSSSVASFTANHHVMLPSCADAVRLSGANSSGGRRVKLRLNLPRAAQVEARPQLVPAIRDVAGNSNVTGRTLQVGPSSRDRADDMQSEARAMTRAVDASVYSPNLLSSKYGTRPIKVLRRALQIFNGLGSFALKVWLDQLNGELDRKMRLRAIELRQTFTRLGPTFVKIGQGLSTRPDLCPPEYLEELSELQDALPTFPDAQAFSCIERELGRPLETIYSSISPSPIAAASLGQVYKAQLKYSGQVVAVKVQRPGIEEAIGLDFYLIRGVGILINKYVDIISSDIVALIDEFARRVYQELNYVQEGQNARRFKKLYADKEDVLVPDIFWDYTSGKVLTMEWVEGVKLNEQEAIERQGLKVLDLVNTGIQCSLRQLLEYGYFHADPHPGNLLATPEGKLAFLDFGMMSETPEEARFAIIGHVVHMVNRDYEAMARDYYALDFLSPNVDVSPIVPALRDFFDDALNSTVSELNFKTLVDGLGAVLYQYPFNVPAYYALILRSLTVLEGLALYADPKFKVLAASYPYFAKRLLTDPNPYLRDALIELLFKDGKFRWSRLENLLVQGKKDRDFSAKDALQPVLKLLLGPDGKELRDLVIKEAIRVSEAIILGSAIESFNSVPGPMRTFVFNGNASGPFTISAAEQQSLMELRAQVIKIWGLLQSSENFDPNLLQPILQVLQEPEARSIGGRVVGGISQRLAARLLQQVLRAPERTAAA</sequence>
<gene>
    <name evidence="4" type="primary">LOC107017822</name>
</gene>
<keyword evidence="3" id="KW-1185">Reference proteome</keyword>
<organism evidence="3 4">
    <name type="scientific">Solanum pennellii</name>
    <name type="common">Tomato</name>
    <name type="synonym">Lycopersicon pennellii</name>
    <dbReference type="NCBI Taxonomy" id="28526"/>
    <lineage>
        <taxon>Eukaryota</taxon>
        <taxon>Viridiplantae</taxon>
        <taxon>Streptophyta</taxon>
        <taxon>Embryophyta</taxon>
        <taxon>Tracheophyta</taxon>
        <taxon>Spermatophyta</taxon>
        <taxon>Magnoliopsida</taxon>
        <taxon>eudicotyledons</taxon>
        <taxon>Gunneridae</taxon>
        <taxon>Pentapetalae</taxon>
        <taxon>asterids</taxon>
        <taxon>lamiids</taxon>
        <taxon>Solanales</taxon>
        <taxon>Solanaceae</taxon>
        <taxon>Solanoideae</taxon>
        <taxon>Solaneae</taxon>
        <taxon>Solanum</taxon>
        <taxon>Solanum subgen. Lycopersicon</taxon>
    </lineage>
</organism>
<comment type="similarity">
    <text evidence="1">Belongs to the protein kinase superfamily. ADCK protein kinase family.</text>
</comment>
<dbReference type="InterPro" id="IPR011009">
    <property type="entry name" value="Kinase-like_dom_sf"/>
</dbReference>
<dbReference type="Proteomes" id="UP000694930">
    <property type="component" value="Chromosome 4"/>
</dbReference>
<reference evidence="4" key="2">
    <citation type="submission" date="2025-08" db="UniProtKB">
        <authorList>
            <consortium name="RefSeq"/>
        </authorList>
    </citation>
    <scope>IDENTIFICATION</scope>
</reference>
<dbReference type="SUPFAM" id="SSF56112">
    <property type="entry name" value="Protein kinase-like (PK-like)"/>
    <property type="match status" value="1"/>
</dbReference>
<dbReference type="CDD" id="cd05121">
    <property type="entry name" value="ABC1_ADCK3-like"/>
    <property type="match status" value="1"/>
</dbReference>
<evidence type="ECO:0000256" key="1">
    <source>
        <dbReference type="ARBA" id="ARBA00009670"/>
    </source>
</evidence>
<proteinExistence type="inferred from homology"/>
<evidence type="ECO:0000313" key="3">
    <source>
        <dbReference type="Proteomes" id="UP000694930"/>
    </source>
</evidence>
<dbReference type="InterPro" id="IPR050154">
    <property type="entry name" value="UbiB_kinase"/>
</dbReference>
<dbReference type="Gene3D" id="1.10.510.10">
    <property type="entry name" value="Transferase(Phosphotransferase) domain 1"/>
    <property type="match status" value="1"/>
</dbReference>
<dbReference type="InterPro" id="IPR000719">
    <property type="entry name" value="Prot_kinase_dom"/>
</dbReference>
<dbReference type="RefSeq" id="XP_015073580.1">
    <property type="nucleotide sequence ID" value="XM_015218094.2"/>
</dbReference>
<reference evidence="3" key="1">
    <citation type="journal article" date="2014" name="Nat. Genet.">
        <title>The genome of the stress-tolerant wild tomato species Solanum pennellii.</title>
        <authorList>
            <person name="Bolger A."/>
            <person name="Scossa F."/>
            <person name="Bolger M.E."/>
            <person name="Lanz C."/>
            <person name="Maumus F."/>
            <person name="Tohge T."/>
            <person name="Quesneville H."/>
            <person name="Alseekh S."/>
            <person name="Sorensen I."/>
            <person name="Lichtenstein G."/>
            <person name="Fich E.A."/>
            <person name="Conte M."/>
            <person name="Keller H."/>
            <person name="Schneeberger K."/>
            <person name="Schwacke R."/>
            <person name="Ofner I."/>
            <person name="Vrebalov J."/>
            <person name="Xu Y."/>
            <person name="Osorio S."/>
            <person name="Aflitos S.A."/>
            <person name="Schijlen E."/>
            <person name="Jimenez-Gomez J.M."/>
            <person name="Ryngajllo M."/>
            <person name="Kimura S."/>
            <person name="Kumar R."/>
            <person name="Koenig D."/>
            <person name="Headland L.R."/>
            <person name="Maloof J.N."/>
            <person name="Sinha N."/>
            <person name="van Ham R.C."/>
            <person name="Lankhorst R.K."/>
            <person name="Mao L."/>
            <person name="Vogel A."/>
            <person name="Arsova B."/>
            <person name="Panstruga R."/>
            <person name="Fei Z."/>
            <person name="Rose J.K."/>
            <person name="Zamir D."/>
            <person name="Carrari F."/>
            <person name="Giovannoni J.J."/>
            <person name="Weigel D."/>
            <person name="Usadel B."/>
            <person name="Fernie A.R."/>
        </authorList>
    </citation>
    <scope>NUCLEOTIDE SEQUENCE [LARGE SCALE GENOMIC DNA]</scope>
    <source>
        <strain evidence="3">cv. LA0716</strain>
    </source>
</reference>
<dbReference type="GeneID" id="107017822"/>